<dbReference type="GO" id="GO:0009190">
    <property type="term" value="P:cyclic nucleotide biosynthetic process"/>
    <property type="evidence" value="ECO:0007669"/>
    <property type="project" value="InterPro"/>
</dbReference>
<feature type="domain" description="Guanylate cyclase" evidence="2">
    <location>
        <begin position="440"/>
        <end position="572"/>
    </location>
</feature>
<dbReference type="InterPro" id="IPR001054">
    <property type="entry name" value="A/G_cyclase"/>
</dbReference>
<dbReference type="PROSITE" id="PS50125">
    <property type="entry name" value="GUANYLATE_CYCLASE_2"/>
    <property type="match status" value="1"/>
</dbReference>
<dbReference type="SMART" id="SM00044">
    <property type="entry name" value="CYCc"/>
    <property type="match status" value="1"/>
</dbReference>
<comment type="caution">
    <text evidence="3">The sequence shown here is derived from an EMBL/GenBank/DDBJ whole genome shotgun (WGS) entry which is preliminary data.</text>
</comment>
<dbReference type="PANTHER" id="PTHR43081:SF1">
    <property type="entry name" value="ADENYLATE CYCLASE, TERMINAL-DIFFERENTIATION SPECIFIC"/>
    <property type="match status" value="1"/>
</dbReference>
<evidence type="ECO:0000313" key="4">
    <source>
        <dbReference type="Proteomes" id="UP000564378"/>
    </source>
</evidence>
<dbReference type="Proteomes" id="UP000564378">
    <property type="component" value="Unassembled WGS sequence"/>
</dbReference>
<evidence type="ECO:0000313" key="3">
    <source>
        <dbReference type="EMBL" id="MBC2778034.1"/>
    </source>
</evidence>
<dbReference type="InterPro" id="IPR029787">
    <property type="entry name" value="Nucleotide_cyclase"/>
</dbReference>
<keyword evidence="1" id="KW-1133">Transmembrane helix</keyword>
<dbReference type="AlphaFoldDB" id="A0A842I2H8"/>
<keyword evidence="4" id="KW-1185">Reference proteome</keyword>
<dbReference type="PANTHER" id="PTHR43081">
    <property type="entry name" value="ADENYLATE CYCLASE, TERMINAL-DIFFERENTIATION SPECIFIC-RELATED"/>
    <property type="match status" value="1"/>
</dbReference>
<dbReference type="CDD" id="cd07302">
    <property type="entry name" value="CHD"/>
    <property type="match status" value="1"/>
</dbReference>
<dbReference type="SMART" id="SM01080">
    <property type="entry name" value="CHASE2"/>
    <property type="match status" value="1"/>
</dbReference>
<keyword evidence="1" id="KW-0812">Transmembrane</keyword>
<feature type="transmembrane region" description="Helical" evidence="1">
    <location>
        <begin position="346"/>
        <end position="366"/>
    </location>
</feature>
<dbReference type="Pfam" id="PF00211">
    <property type="entry name" value="Guanylate_cyc"/>
    <property type="match status" value="1"/>
</dbReference>
<dbReference type="RefSeq" id="WP_185801327.1">
    <property type="nucleotide sequence ID" value="NZ_JACJVJ010000002.1"/>
</dbReference>
<dbReference type="SUPFAM" id="SSF55073">
    <property type="entry name" value="Nucleotide cyclase"/>
    <property type="match status" value="1"/>
</dbReference>
<dbReference type="EMBL" id="JACJVJ010000002">
    <property type="protein sequence ID" value="MBC2778034.1"/>
    <property type="molecule type" value="Genomic_DNA"/>
</dbReference>
<reference evidence="3 4" key="1">
    <citation type="submission" date="2020-08" db="EMBL/GenBank/DDBJ databases">
        <title>Draft genome sequence of Parasphingopyxis sp. GrpM-11.</title>
        <authorList>
            <person name="Oh J."/>
            <person name="Roh D.-H."/>
        </authorList>
    </citation>
    <scope>NUCLEOTIDE SEQUENCE [LARGE SCALE GENOMIC DNA]</scope>
    <source>
        <strain evidence="3 4">GrpM-11</strain>
    </source>
</reference>
<evidence type="ECO:0000259" key="2">
    <source>
        <dbReference type="PROSITE" id="PS50125"/>
    </source>
</evidence>
<proteinExistence type="predicted"/>
<accession>A0A842I2H8</accession>
<dbReference type="GO" id="GO:0004016">
    <property type="term" value="F:adenylate cyclase activity"/>
    <property type="evidence" value="ECO:0007669"/>
    <property type="project" value="UniProtKB-ARBA"/>
</dbReference>
<dbReference type="Pfam" id="PF05226">
    <property type="entry name" value="CHASE2"/>
    <property type="match status" value="1"/>
</dbReference>
<dbReference type="Gene3D" id="3.30.70.1230">
    <property type="entry name" value="Nucleotide cyclase"/>
    <property type="match status" value="1"/>
</dbReference>
<dbReference type="InterPro" id="IPR007890">
    <property type="entry name" value="CHASE2"/>
</dbReference>
<feature type="transmembrane region" description="Helical" evidence="1">
    <location>
        <begin position="378"/>
        <end position="396"/>
    </location>
</feature>
<dbReference type="InterPro" id="IPR050697">
    <property type="entry name" value="Adenylyl/Guanylyl_Cyclase_3/4"/>
</dbReference>
<name>A0A842I2H8_9SPHN</name>
<dbReference type="GO" id="GO:0035556">
    <property type="term" value="P:intracellular signal transduction"/>
    <property type="evidence" value="ECO:0007669"/>
    <property type="project" value="InterPro"/>
</dbReference>
<keyword evidence="1" id="KW-0472">Membrane</keyword>
<protein>
    <submittedName>
        <fullName evidence="3">Adenylate/guanylate cyclase domain-containing protein</fullName>
    </submittedName>
</protein>
<evidence type="ECO:0000256" key="1">
    <source>
        <dbReference type="SAM" id="Phobius"/>
    </source>
</evidence>
<sequence length="681" mass="75212">MAIEEPAATDEERQELVDRHWVPWTVRIWSAVGPLRFIACVTLLFIAVLIARFSWTMPGVEEIERVLYDLRATYAMPLAEEDERITIVTYEEDTLLNTGIRSPLDRAILARGLTALDAMEPRAIAIDILIDQETANDEQLVAALNAMRTPTYLAFVTPEFNPNLQLQPRQVDFIDDFHRRITNPLVRPTSVKLEADSDNVVRSWPEQPEGLPPLMANSLAPGHEAFRSHRGSMTYRRPTFQDGAVFTKLPIDFFGEPEEASFMADFVRGRYILIGTDIPDVDRFETPRTRLRGDPPIAGVEVHAHLLSQMLDGTMLRAVPRWALWATAFLVVLAGALTSLSDLRLWKLGLLIILQAAFLVFVPFALHRAGTDTQTLPVFGWGAGWMIAFTAVGAAARSVGAEKRQYVQGALNKYLPSDVATQILADPNRLSLTGEKRELYVIFTDLEGFTKLSHAIEPEMVATLLNRYLDLMSEAVLDHGGTIDKFVGDAVVAFWGAPISRPDDAERAAQCAVAMWRIGEEFRQSVPDGVPPVGRTRVGLHKGEAIVGNFGGEERIQYTALGDAMNTAARLEGANKWLETVALASGEAVEEVKTVNFRPLGRVTLSGRSTPVEIHEPVLEITAGSASLLQSLWRKFEQGDLKARDEIVALAGQNPGDAALQNFASRLKETEPGGSYVLQGK</sequence>
<organism evidence="3 4">
    <name type="scientific">Parasphingopyxis marina</name>
    <dbReference type="NCBI Taxonomy" id="2761622"/>
    <lineage>
        <taxon>Bacteria</taxon>
        <taxon>Pseudomonadati</taxon>
        <taxon>Pseudomonadota</taxon>
        <taxon>Alphaproteobacteria</taxon>
        <taxon>Sphingomonadales</taxon>
        <taxon>Sphingomonadaceae</taxon>
        <taxon>Parasphingopyxis</taxon>
    </lineage>
</organism>
<gene>
    <name evidence="3" type="ORF">H6P80_10445</name>
</gene>
<feature type="transmembrane region" description="Helical" evidence="1">
    <location>
        <begin position="28"/>
        <end position="51"/>
    </location>
</feature>
<feature type="transmembrane region" description="Helical" evidence="1">
    <location>
        <begin position="322"/>
        <end position="340"/>
    </location>
</feature>